<evidence type="ECO:0000313" key="2">
    <source>
        <dbReference type="EMBL" id="SMO93272.1"/>
    </source>
</evidence>
<feature type="transmembrane region" description="Helical" evidence="1">
    <location>
        <begin position="24"/>
        <end position="52"/>
    </location>
</feature>
<name>A0A521FAP9_9FLAO</name>
<accession>A0A521FAP9</accession>
<dbReference type="EMBL" id="FXTC01000013">
    <property type="protein sequence ID" value="SMO93272.1"/>
    <property type="molecule type" value="Genomic_DNA"/>
</dbReference>
<keyword evidence="3" id="KW-1185">Reference proteome</keyword>
<reference evidence="2 3" key="1">
    <citation type="submission" date="2017-05" db="EMBL/GenBank/DDBJ databases">
        <authorList>
            <person name="Varghese N."/>
            <person name="Submissions S."/>
        </authorList>
    </citation>
    <scope>NUCLEOTIDE SEQUENCE [LARGE SCALE GENOMIC DNA]</scope>
    <source>
        <strain evidence="2 3">DSM 29371</strain>
    </source>
</reference>
<protein>
    <submittedName>
        <fullName evidence="2">Uncharacterized protein</fullName>
    </submittedName>
</protein>
<keyword evidence="1" id="KW-0812">Transmembrane</keyword>
<keyword evidence="1" id="KW-1133">Transmembrane helix</keyword>
<dbReference type="Proteomes" id="UP000316916">
    <property type="component" value="Unassembled WGS sequence"/>
</dbReference>
<proteinExistence type="predicted"/>
<keyword evidence="1" id="KW-0472">Membrane</keyword>
<evidence type="ECO:0000313" key="3">
    <source>
        <dbReference type="Proteomes" id="UP000316916"/>
    </source>
</evidence>
<organism evidence="2 3">
    <name type="scientific">Chryseobacterium rhizoplanae</name>
    <dbReference type="NCBI Taxonomy" id="1609531"/>
    <lineage>
        <taxon>Bacteria</taxon>
        <taxon>Pseudomonadati</taxon>
        <taxon>Bacteroidota</taxon>
        <taxon>Flavobacteriia</taxon>
        <taxon>Flavobacteriales</taxon>
        <taxon>Weeksellaceae</taxon>
        <taxon>Chryseobacterium group</taxon>
        <taxon>Chryseobacterium</taxon>
    </lineage>
</organism>
<gene>
    <name evidence="2" type="ORF">SAMN06265171_11341</name>
</gene>
<evidence type="ECO:0000256" key="1">
    <source>
        <dbReference type="SAM" id="Phobius"/>
    </source>
</evidence>
<dbReference type="AlphaFoldDB" id="A0A521FAP9"/>
<sequence length="62" mass="7177">MKENLHSNQSDMPAIIEIKNKTNWLTAFITSIGLIFMFLMVLIIIILGLLQYDDFFAPVYLL</sequence>